<evidence type="ECO:0000256" key="2">
    <source>
        <dbReference type="ARBA" id="ARBA00022664"/>
    </source>
</evidence>
<dbReference type="Pfam" id="PF18334">
    <property type="entry name" value="XRN1_D2_D3"/>
    <property type="match status" value="1"/>
</dbReference>
<keyword evidence="2" id="KW-0507">mRNA processing</keyword>
<dbReference type="Gene3D" id="1.25.40.1050">
    <property type="match status" value="1"/>
</dbReference>
<dbReference type="AlphaFoldDB" id="A0AAD5QCI2"/>
<dbReference type="GO" id="GO:0003723">
    <property type="term" value="F:RNA binding"/>
    <property type="evidence" value="ECO:0007669"/>
    <property type="project" value="TreeGrafter"/>
</dbReference>
<dbReference type="PANTHER" id="PTHR12341">
    <property type="entry name" value="5'-&gt;3' EXORIBONUCLEASE"/>
    <property type="match status" value="1"/>
</dbReference>
<dbReference type="PANTHER" id="PTHR12341:SF7">
    <property type="entry name" value="5'-3' EXORIBONUCLEASE 1"/>
    <property type="match status" value="1"/>
</dbReference>
<dbReference type="GO" id="GO:0016075">
    <property type="term" value="P:rRNA catabolic process"/>
    <property type="evidence" value="ECO:0007669"/>
    <property type="project" value="TreeGrafter"/>
</dbReference>
<evidence type="ECO:0000313" key="10">
    <source>
        <dbReference type="EMBL" id="KAJ1346828.1"/>
    </source>
</evidence>
<dbReference type="InterPro" id="IPR041412">
    <property type="entry name" value="Xrn1_helical"/>
</dbReference>
<name>A0AAD5QCI2_PARTN</name>
<dbReference type="EMBL" id="JAHQIW010000227">
    <property type="protein sequence ID" value="KAJ1346828.1"/>
    <property type="molecule type" value="Genomic_DNA"/>
</dbReference>
<dbReference type="GO" id="GO:0000956">
    <property type="term" value="P:nuclear-transcribed mRNA catabolic process"/>
    <property type="evidence" value="ECO:0007669"/>
    <property type="project" value="TreeGrafter"/>
</dbReference>
<dbReference type="InterPro" id="IPR047008">
    <property type="entry name" value="XRN1_SH3_sf"/>
</dbReference>
<feature type="domain" description="5'-3' exoribonuclease 1 SH3-like" evidence="7">
    <location>
        <begin position="669"/>
        <end position="732"/>
    </location>
</feature>
<evidence type="ECO:0000259" key="7">
    <source>
        <dbReference type="Pfam" id="PF18129"/>
    </source>
</evidence>
<evidence type="ECO:0000259" key="8">
    <source>
        <dbReference type="Pfam" id="PF18332"/>
    </source>
</evidence>
<evidence type="ECO:0000313" key="11">
    <source>
        <dbReference type="Proteomes" id="UP001196413"/>
    </source>
</evidence>
<dbReference type="Pfam" id="PF18332">
    <property type="entry name" value="XRN1_D1"/>
    <property type="match status" value="1"/>
</dbReference>
<protein>
    <submittedName>
        <fullName evidence="10">Uncharacterized protein</fullName>
    </submittedName>
</protein>
<keyword evidence="4" id="KW-0378">Hydrolase</keyword>
<gene>
    <name evidence="10" type="ORF">KIN20_001731</name>
</gene>
<evidence type="ECO:0000256" key="1">
    <source>
        <dbReference type="ARBA" id="ARBA00006994"/>
    </source>
</evidence>
<evidence type="ECO:0000259" key="6">
    <source>
        <dbReference type="Pfam" id="PF17846"/>
    </source>
</evidence>
<comment type="caution">
    <text evidence="10">The sequence shown here is derived from an EMBL/GenBank/DDBJ whole genome shotgun (WGS) entry which is preliminary data.</text>
</comment>
<dbReference type="GO" id="GO:0004534">
    <property type="term" value="F:5'-3' RNA exonuclease activity"/>
    <property type="evidence" value="ECO:0007669"/>
    <property type="project" value="TreeGrafter"/>
</dbReference>
<dbReference type="InterPro" id="IPR041385">
    <property type="entry name" value="SH3_12"/>
</dbReference>
<evidence type="ECO:0000256" key="3">
    <source>
        <dbReference type="ARBA" id="ARBA00022722"/>
    </source>
</evidence>
<dbReference type="InterPro" id="IPR040992">
    <property type="entry name" value="XRN1_D1"/>
</dbReference>
<organism evidence="10 11">
    <name type="scientific">Parelaphostrongylus tenuis</name>
    <name type="common">Meningeal worm</name>
    <dbReference type="NCBI Taxonomy" id="148309"/>
    <lineage>
        <taxon>Eukaryota</taxon>
        <taxon>Metazoa</taxon>
        <taxon>Ecdysozoa</taxon>
        <taxon>Nematoda</taxon>
        <taxon>Chromadorea</taxon>
        <taxon>Rhabditida</taxon>
        <taxon>Rhabditina</taxon>
        <taxon>Rhabditomorpha</taxon>
        <taxon>Strongyloidea</taxon>
        <taxon>Metastrongylidae</taxon>
        <taxon>Parelaphostrongylus</taxon>
    </lineage>
</organism>
<dbReference type="InterPro" id="IPR041106">
    <property type="entry name" value="XRN1_D2_D3"/>
</dbReference>
<keyword evidence="11" id="KW-1185">Reference proteome</keyword>
<dbReference type="InterPro" id="IPR047007">
    <property type="entry name" value="XRN1_D1_sf"/>
</dbReference>
<evidence type="ECO:0000256" key="5">
    <source>
        <dbReference type="ARBA" id="ARBA00022839"/>
    </source>
</evidence>
<dbReference type="GO" id="GO:0005634">
    <property type="term" value="C:nucleus"/>
    <property type="evidence" value="ECO:0007669"/>
    <property type="project" value="TreeGrafter"/>
</dbReference>
<dbReference type="GO" id="GO:0006397">
    <property type="term" value="P:mRNA processing"/>
    <property type="evidence" value="ECO:0007669"/>
    <property type="project" value="UniProtKB-KW"/>
</dbReference>
<accession>A0AAD5QCI2</accession>
<sequence>MDDKEFENDVENCWTKTVSNSFRRHKRNYYRDKMKFENISKSELRDQAEGYVRAVQWNLYYYYRGCVSWNWFYPHHYAPYISDVVDFSGMDIKFELGEPFKPFEQLLAVLPTASSECLPPSLRELMCDKESPIADFYPTDFRTDLNGKKNDWEAVVLIPFIDERRLLSAMESKIPLLTAEEKSRNSFGDVLVFTSSCTNSNKCSTLPNDAFHLDPQSIKYGLLPNVKMDVYFPGFPTMKHLPHSAELKQVNAKVFQQESKRPSMVLNVKKRDEFENDILNVAESIIGKEVYIEWPILKLALVECLWANDSKYARNDGGVIDKVDLSDEEKGVMNSMLRSENERLLSRFAIAVEKCEAIVFIRRFVGITYIAENGVLKPINQWSASDNLTPVLLPLLVTNLSVECNRRLREISVVDAYPKHSKVFAMLPSWEGFGYPALVDCVGNDGRVRITVSIWPTVDLGPLRESYEKLSMQWMSSFEAGRRIGVDGRLLSRITGTVYLLIERIPDEEGQSPSRELLNIGLSLKLSKKNQEVADYTRRLENGYWQYSILCLRLLTAYRNKFRDLFSFLEKTHCTDDAYLASDIWEDKARREQRTSELKNWLITAPTHDIEKQDGGVQYADRYIIGHIENTIKQVPKNPWNFRKCSINPNVLYRAELYGGKSYPDADADFILLDRVVYCIQGTGIPFGLQGTVVGLYSTKVDVLFDQEFNGGYKIRGTMNSGACVPKSSLINITFGKERKRKTEAEQNRSHPDNKVNRLFVGQGNCVSLDKQDVKANQTCSTWRSKRWSRRSQKIQILKADATPSVLAQGSLIEPQGPIFENAIPVLSKSASEADITPLTQAMGSELTKILGIKEADSVISETDIKEPVTELTESKDLTTGETCDGIKDNPTPSTAESFPSIAFKKLFPQTFNADKTKSEAIESDTTSVLGKDMAKPPLHTRSTYFRGRYPRIRYPAIQAVQRHLLPAAMPPTLVPNHAISVSNRSNCNDPKVTDLKPSSVVLPSSMYRGRRGGRRAAYAARANPVKQQEESVTTENPIATSSTRVFTNTRASRVRRSRLAPNFSKDV</sequence>
<dbReference type="FunFam" id="1.25.40.1050:FF:000002">
    <property type="entry name" value="5'-3' exoribonuclease"/>
    <property type="match status" value="1"/>
</dbReference>
<dbReference type="Proteomes" id="UP001196413">
    <property type="component" value="Unassembled WGS sequence"/>
</dbReference>
<dbReference type="Pfam" id="PF17846">
    <property type="entry name" value="XRN_M"/>
    <property type="match status" value="1"/>
</dbReference>
<dbReference type="Pfam" id="PF18129">
    <property type="entry name" value="SH3_12"/>
    <property type="match status" value="1"/>
</dbReference>
<dbReference type="InterPro" id="IPR027073">
    <property type="entry name" value="5_3_exoribonuclease"/>
</dbReference>
<dbReference type="Gene3D" id="2.170.260.40">
    <property type="match status" value="1"/>
</dbReference>
<comment type="similarity">
    <text evidence="1">Belongs to the 5'-3' exonuclease family. XRN2/RAT1 subfamily.</text>
</comment>
<feature type="domain" description="5'-3' exoribonuclease 1 D1" evidence="8">
    <location>
        <begin position="221"/>
        <end position="380"/>
    </location>
</feature>
<proteinExistence type="inferred from homology"/>
<feature type="domain" description="Exoribonuclease Xrn1 D2/D3" evidence="9">
    <location>
        <begin position="415"/>
        <end position="638"/>
    </location>
</feature>
<evidence type="ECO:0000259" key="9">
    <source>
        <dbReference type="Pfam" id="PF18334"/>
    </source>
</evidence>
<keyword evidence="5" id="KW-0269">Exonuclease</keyword>
<dbReference type="Gene3D" id="2.30.30.750">
    <property type="match status" value="1"/>
</dbReference>
<evidence type="ECO:0000256" key="4">
    <source>
        <dbReference type="ARBA" id="ARBA00022801"/>
    </source>
</evidence>
<keyword evidence="3" id="KW-0540">Nuclease</keyword>
<reference evidence="10" key="1">
    <citation type="submission" date="2021-06" db="EMBL/GenBank/DDBJ databases">
        <title>Parelaphostrongylus tenuis whole genome reference sequence.</title>
        <authorList>
            <person name="Garwood T.J."/>
            <person name="Larsen P.A."/>
            <person name="Fountain-Jones N.M."/>
            <person name="Garbe J.R."/>
            <person name="Macchietto M.G."/>
            <person name="Kania S.A."/>
            <person name="Gerhold R.W."/>
            <person name="Richards J.E."/>
            <person name="Wolf T.M."/>
        </authorList>
    </citation>
    <scope>NUCLEOTIDE SEQUENCE</scope>
    <source>
        <strain evidence="10">MNPRO001-30</strain>
        <tissue evidence="10">Meninges</tissue>
    </source>
</reference>
<feature type="domain" description="Xrn1 helical" evidence="6">
    <location>
        <begin position="25"/>
        <end position="200"/>
    </location>
</feature>